<feature type="signal peptide" evidence="2">
    <location>
        <begin position="1"/>
        <end position="23"/>
    </location>
</feature>
<feature type="compositionally biased region" description="Polar residues" evidence="1">
    <location>
        <begin position="166"/>
        <end position="181"/>
    </location>
</feature>
<feature type="compositionally biased region" description="Gly residues" evidence="1">
    <location>
        <begin position="117"/>
        <end position="126"/>
    </location>
</feature>
<feature type="compositionally biased region" description="Gly residues" evidence="1">
    <location>
        <begin position="221"/>
        <end position="236"/>
    </location>
</feature>
<keyword evidence="4" id="KW-1185">Reference proteome</keyword>
<name>A0A4S4MZL9_9APHY</name>
<protein>
    <submittedName>
        <fullName evidence="3">Uncharacterized protein</fullName>
    </submittedName>
</protein>
<accession>A0A4S4MZL9</accession>
<feature type="compositionally biased region" description="Polar residues" evidence="1">
    <location>
        <begin position="299"/>
        <end position="313"/>
    </location>
</feature>
<evidence type="ECO:0000256" key="2">
    <source>
        <dbReference type="SAM" id="SignalP"/>
    </source>
</evidence>
<evidence type="ECO:0000313" key="4">
    <source>
        <dbReference type="Proteomes" id="UP000308730"/>
    </source>
</evidence>
<evidence type="ECO:0000256" key="1">
    <source>
        <dbReference type="SAM" id="MobiDB-lite"/>
    </source>
</evidence>
<dbReference type="Proteomes" id="UP000308730">
    <property type="component" value="Unassembled WGS sequence"/>
</dbReference>
<feature type="compositionally biased region" description="Gly residues" evidence="1">
    <location>
        <begin position="264"/>
        <end position="274"/>
    </location>
</feature>
<organism evidence="3 4">
    <name type="scientific">Antrodiella citrinella</name>
    <dbReference type="NCBI Taxonomy" id="2447956"/>
    <lineage>
        <taxon>Eukaryota</taxon>
        <taxon>Fungi</taxon>
        <taxon>Dikarya</taxon>
        <taxon>Basidiomycota</taxon>
        <taxon>Agaricomycotina</taxon>
        <taxon>Agaricomycetes</taxon>
        <taxon>Polyporales</taxon>
        <taxon>Steccherinaceae</taxon>
        <taxon>Antrodiella</taxon>
    </lineage>
</organism>
<feature type="compositionally biased region" description="Basic and acidic residues" evidence="1">
    <location>
        <begin position="48"/>
        <end position="59"/>
    </location>
</feature>
<comment type="caution">
    <text evidence="3">The sequence shown here is derived from an EMBL/GenBank/DDBJ whole genome shotgun (WGS) entry which is preliminary data.</text>
</comment>
<feature type="chain" id="PRO_5020824713" evidence="2">
    <location>
        <begin position="24"/>
        <end position="346"/>
    </location>
</feature>
<feature type="compositionally biased region" description="Pro residues" evidence="1">
    <location>
        <begin position="278"/>
        <end position="289"/>
    </location>
</feature>
<reference evidence="3 4" key="1">
    <citation type="submission" date="2019-02" db="EMBL/GenBank/DDBJ databases">
        <title>Genome sequencing of the rare red list fungi Antrodiella citrinella (Flaviporus citrinellus).</title>
        <authorList>
            <person name="Buettner E."/>
            <person name="Kellner H."/>
        </authorList>
    </citation>
    <scope>NUCLEOTIDE SEQUENCE [LARGE SCALE GENOMIC DNA]</scope>
    <source>
        <strain evidence="3 4">DSM 108506</strain>
    </source>
</reference>
<feature type="region of interest" description="Disordered" evidence="1">
    <location>
        <begin position="29"/>
        <end position="126"/>
    </location>
</feature>
<gene>
    <name evidence="3" type="ORF">EUX98_g2196</name>
</gene>
<proteinExistence type="predicted"/>
<sequence length="346" mass="33692">MRSPIIAFSIVAAAAVSPTLVAGAPTSTNKMVAVPSTPHLPVSVPMSRRRDLENRDSRGSKTHHKHKNYARQSPDSATAGGNAYSGSSSDVDGGDVFNVADTPDGVITNNPGSNTAGTGGDTFTGEAVGGNGGGFGPGGNAYSGFSGNSDGGDVDNLGTSNIDNIATSNTAGDAGTTTSGNAIGGDENQFQFNNDDFDFTKRDIDNDGGLAGAGGFSTSGLAEGGRGGDNGQGGNAYSGSVGNAEGGSINNGEIDVEEFHNRGPGFGSAPGAGVPGAAAPPPPPPPNAPPQRFGGGNAFSGNTGNDRGGSINSVAEDDQDIANIPGGTAGVGGQSFSGDAIGGDAA</sequence>
<dbReference type="OrthoDB" id="2804533at2759"/>
<feature type="compositionally biased region" description="Low complexity" evidence="1">
    <location>
        <begin position="85"/>
        <end position="96"/>
    </location>
</feature>
<evidence type="ECO:0000313" key="3">
    <source>
        <dbReference type="EMBL" id="THH31992.1"/>
    </source>
</evidence>
<feature type="region of interest" description="Disordered" evidence="1">
    <location>
        <begin position="166"/>
        <end position="194"/>
    </location>
</feature>
<feature type="region of interest" description="Disordered" evidence="1">
    <location>
        <begin position="221"/>
        <end position="346"/>
    </location>
</feature>
<dbReference type="EMBL" id="SGPM01000032">
    <property type="protein sequence ID" value="THH31992.1"/>
    <property type="molecule type" value="Genomic_DNA"/>
</dbReference>
<keyword evidence="2" id="KW-0732">Signal</keyword>
<feature type="compositionally biased region" description="Basic residues" evidence="1">
    <location>
        <begin position="60"/>
        <end position="69"/>
    </location>
</feature>
<feature type="compositionally biased region" description="Polar residues" evidence="1">
    <location>
        <begin position="107"/>
        <end position="116"/>
    </location>
</feature>
<dbReference type="AlphaFoldDB" id="A0A4S4MZL9"/>